<dbReference type="Gene3D" id="2.60.40.760">
    <property type="entry name" value="Expansin, cellulose-binding-like domain"/>
    <property type="match status" value="1"/>
</dbReference>
<dbReference type="Pfam" id="PF03330">
    <property type="entry name" value="DPBB_1"/>
    <property type="match status" value="1"/>
</dbReference>
<dbReference type="Gene3D" id="2.40.40.10">
    <property type="entry name" value="RlpA-like domain"/>
    <property type="match status" value="1"/>
</dbReference>
<dbReference type="EnsemblPlants" id="Pp3c13_20360V3.1">
    <property type="protein sequence ID" value="Pp3c13_20360V3.1"/>
    <property type="gene ID" value="Pp3c13_20360"/>
</dbReference>
<dbReference type="PROSITE" id="PS50843">
    <property type="entry name" value="EXPANSIN_CBD"/>
    <property type="match status" value="1"/>
</dbReference>
<name>A0A2K1JML9_PHYPA</name>
<comment type="function">
    <text evidence="6">Causes loosening and extension of plant cell walls by disrupting non-covalent bonding between cellulose microfibrils and matrix glucans. No enzymatic activity has been found.</text>
</comment>
<comment type="subcellular location">
    <subcellularLocation>
        <location evidence="6">Secreted</location>
        <location evidence="6">Cell wall</location>
    </subcellularLocation>
    <subcellularLocation>
        <location evidence="6">Membrane</location>
        <topology evidence="6">Peripheral membrane protein</topology>
    </subcellularLocation>
</comment>
<dbReference type="SMART" id="SM00837">
    <property type="entry name" value="DPBB_1"/>
    <property type="match status" value="1"/>
</dbReference>
<evidence type="ECO:0000256" key="6">
    <source>
        <dbReference type="RuleBase" id="RU365023"/>
    </source>
</evidence>
<dbReference type="AlphaFoldDB" id="A0A2K1JML9"/>
<sequence>MAMVRGNAFAAVLTLVVALDLVARVMLVQASSYLGTNWVSGRAHATFYGGADASGTQGGACGYGNLYSTGYGTSTAALSSALFNSGLSCGACYELTCDTSGSKYCLPGNPSIILTATNYCPQNSNGGWCDAPKQHFDLAHPMFVSLAEERGGVIPVNYRRVPCAKKGGMRFQMNGNPWFLLVLVTNVGGAGDVQQLSIKGSNSGWYQMKRNWGQMWQLTGNSNMPGQALSFRAVLSDGTTVESLDAAPANWHFGQMFEGSQA</sequence>
<keyword evidence="2 6" id="KW-0134">Cell wall</keyword>
<reference evidence="9 11" key="1">
    <citation type="journal article" date="2008" name="Science">
        <title>The Physcomitrella genome reveals evolutionary insights into the conquest of land by plants.</title>
        <authorList>
            <person name="Rensing S."/>
            <person name="Lang D."/>
            <person name="Zimmer A."/>
            <person name="Terry A."/>
            <person name="Salamov A."/>
            <person name="Shapiro H."/>
            <person name="Nishiyama T."/>
            <person name="Perroud P.-F."/>
            <person name="Lindquist E."/>
            <person name="Kamisugi Y."/>
            <person name="Tanahashi T."/>
            <person name="Sakakibara K."/>
            <person name="Fujita T."/>
            <person name="Oishi K."/>
            <person name="Shin-I T."/>
            <person name="Kuroki Y."/>
            <person name="Toyoda A."/>
            <person name="Suzuki Y."/>
            <person name="Hashimoto A."/>
            <person name="Yamaguchi K."/>
            <person name="Sugano A."/>
            <person name="Kohara Y."/>
            <person name="Fujiyama A."/>
            <person name="Anterola A."/>
            <person name="Aoki S."/>
            <person name="Ashton N."/>
            <person name="Barbazuk W.B."/>
            <person name="Barker E."/>
            <person name="Bennetzen J."/>
            <person name="Bezanilla M."/>
            <person name="Blankenship R."/>
            <person name="Cho S.H."/>
            <person name="Dutcher S."/>
            <person name="Estelle M."/>
            <person name="Fawcett J.A."/>
            <person name="Gundlach H."/>
            <person name="Hanada K."/>
            <person name="Heyl A."/>
            <person name="Hicks K.A."/>
            <person name="Hugh J."/>
            <person name="Lohr M."/>
            <person name="Mayer K."/>
            <person name="Melkozernov A."/>
            <person name="Murata T."/>
            <person name="Nelson D."/>
            <person name="Pils B."/>
            <person name="Prigge M."/>
            <person name="Reiss B."/>
            <person name="Renner T."/>
            <person name="Rombauts S."/>
            <person name="Rushton P."/>
            <person name="Sanderfoot A."/>
            <person name="Schween G."/>
            <person name="Shiu S.-H."/>
            <person name="Stueber K."/>
            <person name="Theodoulou F.L."/>
            <person name="Tu H."/>
            <person name="Van de Peer Y."/>
            <person name="Verrier P.J."/>
            <person name="Waters E."/>
            <person name="Wood A."/>
            <person name="Yang L."/>
            <person name="Cove D."/>
            <person name="Cuming A."/>
            <person name="Hasebe M."/>
            <person name="Lucas S."/>
            <person name="Mishler D.B."/>
            <person name="Reski R."/>
            <person name="Grigoriev I."/>
            <person name="Quatrano R.S."/>
            <person name="Boore J.L."/>
        </authorList>
    </citation>
    <scope>NUCLEOTIDE SEQUENCE [LARGE SCALE GENOMIC DNA]</scope>
    <source>
        <strain evidence="10 11">cv. Gransden 2004</strain>
    </source>
</reference>
<dbReference type="InterPro" id="IPR009009">
    <property type="entry name" value="RlpA-like_DPBB"/>
</dbReference>
<dbReference type="InterPro" id="IPR007112">
    <property type="entry name" value="Expansin/allergen_DPBB_dom"/>
</dbReference>
<reference evidence="10" key="3">
    <citation type="submission" date="2020-12" db="UniProtKB">
        <authorList>
            <consortium name="EnsemblPlants"/>
        </authorList>
    </citation>
    <scope>IDENTIFICATION</scope>
</reference>
<evidence type="ECO:0000256" key="1">
    <source>
        <dbReference type="ARBA" id="ARBA00005392"/>
    </source>
</evidence>
<organism evidence="9">
    <name type="scientific">Physcomitrium patens</name>
    <name type="common">Spreading-leaved earth moss</name>
    <name type="synonym">Physcomitrella patens</name>
    <dbReference type="NCBI Taxonomy" id="3218"/>
    <lineage>
        <taxon>Eukaryota</taxon>
        <taxon>Viridiplantae</taxon>
        <taxon>Streptophyta</taxon>
        <taxon>Embryophyta</taxon>
        <taxon>Bryophyta</taxon>
        <taxon>Bryophytina</taxon>
        <taxon>Bryopsida</taxon>
        <taxon>Funariidae</taxon>
        <taxon>Funariales</taxon>
        <taxon>Funariaceae</taxon>
        <taxon>Physcomitrium</taxon>
    </lineage>
</organism>
<dbReference type="OMA" id="APANWHF"/>
<dbReference type="GO" id="GO:0016020">
    <property type="term" value="C:membrane"/>
    <property type="evidence" value="ECO:0007669"/>
    <property type="project" value="UniProtKB-SubCell"/>
</dbReference>
<keyword evidence="11" id="KW-1185">Reference proteome</keyword>
<dbReference type="EMBL" id="ABEU02000013">
    <property type="protein sequence ID" value="PNR42795.1"/>
    <property type="molecule type" value="Genomic_DNA"/>
</dbReference>
<evidence type="ECO:0000256" key="3">
    <source>
        <dbReference type="ARBA" id="ARBA00022525"/>
    </source>
</evidence>
<feature type="signal peptide" evidence="6">
    <location>
        <begin position="1"/>
        <end position="30"/>
    </location>
</feature>
<dbReference type="PRINTS" id="PR01226">
    <property type="entry name" value="EXPANSIN"/>
</dbReference>
<evidence type="ECO:0000256" key="4">
    <source>
        <dbReference type="ARBA" id="ARBA00022729"/>
    </source>
</evidence>
<feature type="domain" description="Expansin-like EG45" evidence="7">
    <location>
        <begin position="58"/>
        <end position="168"/>
    </location>
</feature>
<dbReference type="CDD" id="cd22274">
    <property type="entry name" value="DPBB_EXPA_N"/>
    <property type="match status" value="1"/>
</dbReference>
<evidence type="ECO:0000313" key="9">
    <source>
        <dbReference type="EMBL" id="PNR42795.1"/>
    </source>
</evidence>
<feature type="domain" description="Expansin-like CBD" evidence="8">
    <location>
        <begin position="178"/>
        <end position="259"/>
    </location>
</feature>
<dbReference type="InterPro" id="IPR007117">
    <property type="entry name" value="Expansin_CBD"/>
</dbReference>
<evidence type="ECO:0000259" key="8">
    <source>
        <dbReference type="PROSITE" id="PS50843"/>
    </source>
</evidence>
<dbReference type="PaxDb" id="3218-PP1S223_38V6.1"/>
<dbReference type="InterPro" id="IPR036749">
    <property type="entry name" value="Expansin_CBD_sf"/>
</dbReference>
<dbReference type="InterPro" id="IPR036908">
    <property type="entry name" value="RlpA-like_sf"/>
</dbReference>
<keyword evidence="3 6" id="KW-0964">Secreted</keyword>
<dbReference type="SUPFAM" id="SSF50685">
    <property type="entry name" value="Barwin-like endoglucanases"/>
    <property type="match status" value="1"/>
</dbReference>
<dbReference type="KEGG" id="ppp:112290281"/>
<keyword evidence="5" id="KW-0472">Membrane</keyword>
<protein>
    <recommendedName>
        <fullName evidence="6">Expansin</fullName>
    </recommendedName>
</protein>
<evidence type="ECO:0000313" key="10">
    <source>
        <dbReference type="EnsemblPlants" id="Pp3c13_20360V3.1"/>
    </source>
</evidence>
<accession>A0A2K1JML9</accession>
<dbReference type="PRINTS" id="PR01225">
    <property type="entry name" value="EXPANSNFAMLY"/>
</dbReference>
<gene>
    <name evidence="10" type="primary">LOC112290281</name>
    <name evidence="9" type="ORF">PHYPA_017625</name>
</gene>
<keyword evidence="4 6" id="KW-0732">Signal</keyword>
<dbReference type="InterPro" id="IPR007118">
    <property type="entry name" value="Expan_Lol_pI"/>
</dbReference>
<dbReference type="InterPro" id="IPR002963">
    <property type="entry name" value="Expansin"/>
</dbReference>
<comment type="similarity">
    <text evidence="1 6">Belongs to the expansin family. Expansin A subfamily.</text>
</comment>
<dbReference type="RefSeq" id="XP_024392177.1">
    <property type="nucleotide sequence ID" value="XM_024536409.2"/>
</dbReference>
<dbReference type="Gramene" id="Pp3c13_20360V3.2">
    <property type="protein sequence ID" value="Pp3c13_20360V3.2"/>
    <property type="gene ID" value="Pp3c13_20360"/>
</dbReference>
<dbReference type="Gramene" id="Pp3c13_20360V3.1">
    <property type="protein sequence ID" value="Pp3c13_20360V3.1"/>
    <property type="gene ID" value="Pp3c13_20360"/>
</dbReference>
<dbReference type="EnsemblPlants" id="Pp3c13_20360V3.2">
    <property type="protein sequence ID" value="Pp3c13_20360V3.2"/>
    <property type="gene ID" value="Pp3c13_20360"/>
</dbReference>
<proteinExistence type="inferred from homology"/>
<evidence type="ECO:0000313" key="11">
    <source>
        <dbReference type="Proteomes" id="UP000006727"/>
    </source>
</evidence>
<dbReference type="GO" id="GO:0005576">
    <property type="term" value="C:extracellular region"/>
    <property type="evidence" value="ECO:0007669"/>
    <property type="project" value="InterPro"/>
</dbReference>
<reference evidence="9 11" key="2">
    <citation type="journal article" date="2018" name="Plant J.">
        <title>The Physcomitrella patens chromosome-scale assembly reveals moss genome structure and evolution.</title>
        <authorList>
            <person name="Lang D."/>
            <person name="Ullrich K.K."/>
            <person name="Murat F."/>
            <person name="Fuchs J."/>
            <person name="Jenkins J."/>
            <person name="Haas F.B."/>
            <person name="Piednoel M."/>
            <person name="Gundlach H."/>
            <person name="Van Bel M."/>
            <person name="Meyberg R."/>
            <person name="Vives C."/>
            <person name="Morata J."/>
            <person name="Symeonidi A."/>
            <person name="Hiss M."/>
            <person name="Muchero W."/>
            <person name="Kamisugi Y."/>
            <person name="Saleh O."/>
            <person name="Blanc G."/>
            <person name="Decker E.L."/>
            <person name="van Gessel N."/>
            <person name="Grimwood J."/>
            <person name="Hayes R.D."/>
            <person name="Graham S.W."/>
            <person name="Gunter L.E."/>
            <person name="McDaniel S.F."/>
            <person name="Hoernstein S.N.W."/>
            <person name="Larsson A."/>
            <person name="Li F.W."/>
            <person name="Perroud P.F."/>
            <person name="Phillips J."/>
            <person name="Ranjan P."/>
            <person name="Rokshar D.S."/>
            <person name="Rothfels C.J."/>
            <person name="Schneider L."/>
            <person name="Shu S."/>
            <person name="Stevenson D.W."/>
            <person name="Thummler F."/>
            <person name="Tillich M."/>
            <person name="Villarreal Aguilar J.C."/>
            <person name="Widiez T."/>
            <person name="Wong G.K."/>
            <person name="Wymore A."/>
            <person name="Zhang Y."/>
            <person name="Zimmer A.D."/>
            <person name="Quatrano R.S."/>
            <person name="Mayer K.F.X."/>
            <person name="Goodstein D."/>
            <person name="Casacuberta J.M."/>
            <person name="Vandepoele K."/>
            <person name="Reski R."/>
            <person name="Cuming A.C."/>
            <person name="Tuskan G.A."/>
            <person name="Maumus F."/>
            <person name="Salse J."/>
            <person name="Schmutz J."/>
            <person name="Rensing S.A."/>
        </authorList>
    </citation>
    <scope>NUCLEOTIDE SEQUENCE [LARGE SCALE GENOMIC DNA]</scope>
    <source>
        <strain evidence="10 11">cv. Gransden 2004</strain>
    </source>
</reference>
<dbReference type="GeneID" id="112290281"/>
<dbReference type="STRING" id="3218.A0A2K1JML9"/>
<evidence type="ECO:0000256" key="2">
    <source>
        <dbReference type="ARBA" id="ARBA00022512"/>
    </source>
</evidence>
<dbReference type="PANTHER" id="PTHR31867">
    <property type="entry name" value="EXPANSIN-A15"/>
    <property type="match status" value="1"/>
</dbReference>
<dbReference type="GO" id="GO:0009664">
    <property type="term" value="P:plant-type cell wall organization"/>
    <property type="evidence" value="ECO:0007669"/>
    <property type="project" value="InterPro"/>
</dbReference>
<evidence type="ECO:0000259" key="7">
    <source>
        <dbReference type="PROSITE" id="PS50842"/>
    </source>
</evidence>
<dbReference type="Proteomes" id="UP000006727">
    <property type="component" value="Chromosome 13"/>
</dbReference>
<evidence type="ECO:0000256" key="5">
    <source>
        <dbReference type="ARBA" id="ARBA00023136"/>
    </source>
</evidence>
<dbReference type="OrthoDB" id="5823761at2759"/>
<dbReference type="PROSITE" id="PS50842">
    <property type="entry name" value="EXPANSIN_EG45"/>
    <property type="match status" value="1"/>
</dbReference>
<feature type="chain" id="PRO_5043074843" description="Expansin" evidence="6">
    <location>
        <begin position="31"/>
        <end position="262"/>
    </location>
</feature>
<keyword evidence="6" id="KW-0961">Cell wall biogenesis/degradation</keyword>
<dbReference type="Pfam" id="PF01357">
    <property type="entry name" value="Expansin_C"/>
    <property type="match status" value="1"/>
</dbReference>
<dbReference type="SUPFAM" id="SSF49590">
    <property type="entry name" value="PHL pollen allergen"/>
    <property type="match status" value="1"/>
</dbReference>